<dbReference type="EMBL" id="CP042997">
    <property type="protein sequence ID" value="QEH35212.1"/>
    <property type="molecule type" value="Genomic_DNA"/>
</dbReference>
<dbReference type="OrthoDB" id="233456at2"/>
<dbReference type="Proteomes" id="UP000324233">
    <property type="component" value="Chromosome"/>
</dbReference>
<feature type="region of interest" description="Disordered" evidence="2">
    <location>
        <begin position="1"/>
        <end position="25"/>
    </location>
</feature>
<evidence type="ECO:0000256" key="2">
    <source>
        <dbReference type="SAM" id="MobiDB-lite"/>
    </source>
</evidence>
<evidence type="ECO:0000256" key="1">
    <source>
        <dbReference type="ARBA" id="ARBA00022729"/>
    </source>
</evidence>
<protein>
    <submittedName>
        <fullName evidence="3">Uncharacterized protein</fullName>
    </submittedName>
</protein>
<evidence type="ECO:0000313" key="3">
    <source>
        <dbReference type="EMBL" id="QEH35212.1"/>
    </source>
</evidence>
<feature type="compositionally biased region" description="Basic and acidic residues" evidence="2">
    <location>
        <begin position="1"/>
        <end position="11"/>
    </location>
</feature>
<organism evidence="3 4">
    <name type="scientific">Aquisphaera giovannonii</name>
    <dbReference type="NCBI Taxonomy" id="406548"/>
    <lineage>
        <taxon>Bacteria</taxon>
        <taxon>Pseudomonadati</taxon>
        <taxon>Planctomycetota</taxon>
        <taxon>Planctomycetia</taxon>
        <taxon>Isosphaerales</taxon>
        <taxon>Isosphaeraceae</taxon>
        <taxon>Aquisphaera</taxon>
    </lineage>
</organism>
<keyword evidence="4" id="KW-1185">Reference proteome</keyword>
<evidence type="ECO:0000313" key="4">
    <source>
        <dbReference type="Proteomes" id="UP000324233"/>
    </source>
</evidence>
<proteinExistence type="predicted"/>
<sequence>MSPQRVKDVRGNRGRCPGGRRSRAGACPSAEALEARIALSFAGGTGAVVIGLTEPAGGGRDTIVAAFDGPLVPATAQDVANYRVNAVGPGNPEMITSTGAPVPVLSARYDSATQQVTLTLGSPLALNQFYRVWINGQPGAGVQDVLTTTNPDGSTTVTNQTIDGDADDTAAGDFYGLVARGNRLTFTDGDGDRARIRTSGSATVQLWRQLNGDVAELGVAGAVPGRTVLSGTVHRGRGGDGVVALNSAPDLVNLNNRLSPARFPLQAATTLAPAPVVASPRNLPYSLRIEAVPLPSAPSIQSAVSAQSGGKWLVFGGRTNGLHGFDATGVASFPPSFQNNDIFVIDPSTGQTWSEPWSATGLPESTWASLASSNQEFYQQGDRLYAVGGYSSTTDSAGNVNFRTYDTLSSISVSGLMAAVMNQGPAAGAVRQIRDPRFEVTGGDIGTIGDRTYLVFGQDFQGGYNGNTGTSNGSQVYTDEIRSFRILDTGQTLAIADYQAQRDPLNFRRRDGNIVPAVFPNGKQGLIYYGGVFTVPAGGGYRNPVVIGPDGVGRVDNYQQYFSQYTSGNVTLFDRRTKALDSILLGGISLYDYDFATGALNQDTELPFVDDVTSLVRGRNGSSREYIMPSQFPGLYGAAASYLASAGLPASSNGVIDLRSLKGPTTLGYLYGGIVSTVGDTTNPASQTTASSRVFRVTIVPNFS</sequence>
<accession>A0A5B9W3P4</accession>
<dbReference type="AlphaFoldDB" id="A0A5B9W3P4"/>
<dbReference type="SUPFAM" id="SSF117281">
    <property type="entry name" value="Kelch motif"/>
    <property type="match status" value="1"/>
</dbReference>
<gene>
    <name evidence="3" type="ORF">OJF2_37590</name>
</gene>
<dbReference type="InterPro" id="IPR015915">
    <property type="entry name" value="Kelch-typ_b-propeller"/>
</dbReference>
<reference evidence="3 4" key="1">
    <citation type="submission" date="2019-08" db="EMBL/GenBank/DDBJ databases">
        <title>Deep-cultivation of Planctomycetes and their phenomic and genomic characterization uncovers novel biology.</title>
        <authorList>
            <person name="Wiegand S."/>
            <person name="Jogler M."/>
            <person name="Boedeker C."/>
            <person name="Pinto D."/>
            <person name="Vollmers J."/>
            <person name="Rivas-Marin E."/>
            <person name="Kohn T."/>
            <person name="Peeters S.H."/>
            <person name="Heuer A."/>
            <person name="Rast P."/>
            <person name="Oberbeckmann S."/>
            <person name="Bunk B."/>
            <person name="Jeske O."/>
            <person name="Meyerdierks A."/>
            <person name="Storesund J.E."/>
            <person name="Kallscheuer N."/>
            <person name="Luecker S."/>
            <person name="Lage O.M."/>
            <person name="Pohl T."/>
            <person name="Merkel B.J."/>
            <person name="Hornburger P."/>
            <person name="Mueller R.-W."/>
            <person name="Bruemmer F."/>
            <person name="Labrenz M."/>
            <person name="Spormann A.M."/>
            <person name="Op den Camp H."/>
            <person name="Overmann J."/>
            <person name="Amann R."/>
            <person name="Jetten M.S.M."/>
            <person name="Mascher T."/>
            <person name="Medema M.H."/>
            <person name="Devos D.P."/>
            <person name="Kaster A.-K."/>
            <person name="Ovreas L."/>
            <person name="Rohde M."/>
            <person name="Galperin M.Y."/>
            <person name="Jogler C."/>
        </authorList>
    </citation>
    <scope>NUCLEOTIDE SEQUENCE [LARGE SCALE GENOMIC DNA]</scope>
    <source>
        <strain evidence="3 4">OJF2</strain>
    </source>
</reference>
<dbReference type="InterPro" id="IPR014755">
    <property type="entry name" value="Cu-Rt/internalin_Ig-like"/>
</dbReference>
<dbReference type="Gene3D" id="2.60.40.1220">
    <property type="match status" value="1"/>
</dbReference>
<name>A0A5B9W3P4_9BACT</name>
<keyword evidence="1" id="KW-0732">Signal</keyword>
<dbReference type="KEGG" id="agv:OJF2_37590"/>